<evidence type="ECO:0000256" key="5">
    <source>
        <dbReference type="ARBA" id="ARBA00022692"/>
    </source>
</evidence>
<dbReference type="Pfam" id="PF06481">
    <property type="entry name" value="COX_ARM"/>
    <property type="match status" value="1"/>
</dbReference>
<feature type="transmembrane region" description="Helical" evidence="10">
    <location>
        <begin position="26"/>
        <end position="50"/>
    </location>
</feature>
<evidence type="ECO:0000256" key="3">
    <source>
        <dbReference type="ARBA" id="ARBA00022448"/>
    </source>
</evidence>
<comment type="caution">
    <text evidence="12">The sequence shown here is derived from an EMBL/GenBank/DDBJ whole genome shotgun (WGS) entry which is preliminary data.</text>
</comment>
<protein>
    <submittedName>
        <fullName evidence="12">Ubiquinol oxidase subunit II</fullName>
    </submittedName>
</protein>
<keyword evidence="4" id="KW-1003">Cell membrane</keyword>
<dbReference type="Proteomes" id="UP000305654">
    <property type="component" value="Unassembled WGS sequence"/>
</dbReference>
<dbReference type="Gene3D" id="2.60.40.420">
    <property type="entry name" value="Cupredoxins - blue copper proteins"/>
    <property type="match status" value="1"/>
</dbReference>
<dbReference type="GO" id="GO:0042773">
    <property type="term" value="P:ATP synthesis coupled electron transport"/>
    <property type="evidence" value="ECO:0007669"/>
    <property type="project" value="TreeGrafter"/>
</dbReference>
<dbReference type="Pfam" id="PF00116">
    <property type="entry name" value="COX2"/>
    <property type="match status" value="1"/>
</dbReference>
<evidence type="ECO:0000313" key="13">
    <source>
        <dbReference type="Proteomes" id="UP000305654"/>
    </source>
</evidence>
<comment type="similarity">
    <text evidence="2">Belongs to the cytochrome c oxidase subunit 2 family.</text>
</comment>
<evidence type="ECO:0000256" key="9">
    <source>
        <dbReference type="SAM" id="MobiDB-lite"/>
    </source>
</evidence>
<feature type="transmembrane region" description="Helical" evidence="10">
    <location>
        <begin position="109"/>
        <end position="126"/>
    </location>
</feature>
<dbReference type="GO" id="GO:0009486">
    <property type="term" value="F:cytochrome bo3 ubiquinol oxidase activity"/>
    <property type="evidence" value="ECO:0007669"/>
    <property type="project" value="InterPro"/>
</dbReference>
<evidence type="ECO:0000256" key="8">
    <source>
        <dbReference type="ARBA" id="ARBA00023136"/>
    </source>
</evidence>
<keyword evidence="8 10" id="KW-0472">Membrane</keyword>
<dbReference type="GO" id="GO:0005886">
    <property type="term" value="C:plasma membrane"/>
    <property type="evidence" value="ECO:0007669"/>
    <property type="project" value="UniProtKB-SubCell"/>
</dbReference>
<sequence length="348" mass="38439">MRQNLDERSPAPPSRRRRAGPGLLPILARGLGLASAILCGGCSTAGFWLIHPAGPVAEASIKSWIVDTGATFLVIGPATLLVMWAIWRYSRIGRGNYVPGWSHSVPLEATFWGVPLMVVIGLGVYATHSSFQTDPSGPAAMTDPANPDSRRKPVEIDVITTDWQWLFIYPDRHVALANELVVPVHTPIRFRLTSATVATDMFIPQLVGQIDVMPGMRTYQGFIADRMGTYQGFASDYNGPGFSWMRFETHVVSDETFARWSEGMQTAEEHLDDASFLKFAAPTINTDNITRRFSGVQPGMFDRVMDNVMMGRIYETPSDMTEKVSHDINGGRQPTHADPAAIKQDQSR</sequence>
<feature type="region of interest" description="Disordered" evidence="9">
    <location>
        <begin position="320"/>
        <end position="348"/>
    </location>
</feature>
<proteinExistence type="inferred from homology"/>
<dbReference type="PROSITE" id="PS50857">
    <property type="entry name" value="COX2_CUA"/>
    <property type="match status" value="1"/>
</dbReference>
<dbReference type="InterPro" id="IPR045187">
    <property type="entry name" value="CcO_II"/>
</dbReference>
<dbReference type="InterPro" id="IPR036257">
    <property type="entry name" value="Cyt_c_oxidase_su2_TM_sf"/>
</dbReference>
<keyword evidence="6" id="KW-0249">Electron transport</keyword>
<comment type="subcellular location">
    <subcellularLocation>
        <location evidence="1">Cell membrane</location>
        <topology evidence="1">Multi-pass membrane protein</topology>
    </subcellularLocation>
</comment>
<gene>
    <name evidence="12" type="ORF">FE263_05770</name>
</gene>
<dbReference type="InterPro" id="IPR002429">
    <property type="entry name" value="CcO_II-like_C"/>
</dbReference>
<dbReference type="InterPro" id="IPR034227">
    <property type="entry name" value="CuRO_UO_II"/>
</dbReference>
<evidence type="ECO:0000256" key="1">
    <source>
        <dbReference type="ARBA" id="ARBA00004651"/>
    </source>
</evidence>
<dbReference type="AlphaFoldDB" id="A0A5R9JF89"/>
<dbReference type="EMBL" id="VCDI01000002">
    <property type="protein sequence ID" value="TLU72958.1"/>
    <property type="molecule type" value="Genomic_DNA"/>
</dbReference>
<dbReference type="InterPro" id="IPR008972">
    <property type="entry name" value="Cupredoxin"/>
</dbReference>
<dbReference type="SUPFAM" id="SSF81464">
    <property type="entry name" value="Cytochrome c oxidase subunit II-like, transmembrane region"/>
    <property type="match status" value="1"/>
</dbReference>
<dbReference type="GO" id="GO:0004129">
    <property type="term" value="F:cytochrome-c oxidase activity"/>
    <property type="evidence" value="ECO:0007669"/>
    <property type="project" value="InterPro"/>
</dbReference>
<reference evidence="12 13" key="1">
    <citation type="submission" date="2019-05" db="EMBL/GenBank/DDBJ databases">
        <authorList>
            <person name="Pankratov T."/>
            <person name="Grouzdev D."/>
        </authorList>
    </citation>
    <scope>NUCLEOTIDE SEQUENCE [LARGE SCALE GENOMIC DNA]</scope>
    <source>
        <strain evidence="12 13">KEBCLARHB70R</strain>
    </source>
</reference>
<name>A0A5R9JF89_9PROT</name>
<dbReference type="PANTHER" id="PTHR22888">
    <property type="entry name" value="CYTOCHROME C OXIDASE, SUBUNIT II"/>
    <property type="match status" value="1"/>
</dbReference>
<evidence type="ECO:0000256" key="10">
    <source>
        <dbReference type="SAM" id="Phobius"/>
    </source>
</evidence>
<evidence type="ECO:0000256" key="4">
    <source>
        <dbReference type="ARBA" id="ARBA00022475"/>
    </source>
</evidence>
<dbReference type="SUPFAM" id="SSF49503">
    <property type="entry name" value="Cupredoxins"/>
    <property type="match status" value="1"/>
</dbReference>
<feature type="domain" description="Cytochrome oxidase subunit II copper A binding" evidence="11">
    <location>
        <begin position="151"/>
        <end position="263"/>
    </location>
</feature>
<evidence type="ECO:0000313" key="12">
    <source>
        <dbReference type="EMBL" id="TLU72958.1"/>
    </source>
</evidence>
<feature type="region of interest" description="Disordered" evidence="9">
    <location>
        <begin position="1"/>
        <end position="20"/>
    </location>
</feature>
<keyword evidence="13" id="KW-1185">Reference proteome</keyword>
<evidence type="ECO:0000256" key="2">
    <source>
        <dbReference type="ARBA" id="ARBA00007866"/>
    </source>
</evidence>
<evidence type="ECO:0000256" key="7">
    <source>
        <dbReference type="ARBA" id="ARBA00022989"/>
    </source>
</evidence>
<dbReference type="RefSeq" id="WP_138325032.1">
    <property type="nucleotide sequence ID" value="NZ_VCDI01000002.1"/>
</dbReference>
<dbReference type="PANTHER" id="PTHR22888:SF18">
    <property type="entry name" value="CYTOCHROME BO(3) UBIQUINOL OXIDASE SUBUNIT 2"/>
    <property type="match status" value="1"/>
</dbReference>
<dbReference type="Gene3D" id="1.10.287.90">
    <property type="match status" value="1"/>
</dbReference>
<keyword evidence="7 10" id="KW-1133">Transmembrane helix</keyword>
<dbReference type="CDD" id="cd04212">
    <property type="entry name" value="CuRO_UO_II"/>
    <property type="match status" value="1"/>
</dbReference>
<dbReference type="OrthoDB" id="9783445at2"/>
<keyword evidence="3" id="KW-0813">Transport</keyword>
<dbReference type="GO" id="GO:0005507">
    <property type="term" value="F:copper ion binding"/>
    <property type="evidence" value="ECO:0007669"/>
    <property type="project" value="InterPro"/>
</dbReference>
<accession>A0A5R9JF89</accession>
<organism evidence="12 13">
    <name type="scientific">Lichenicoccus roseus</name>
    <dbReference type="NCBI Taxonomy" id="2683649"/>
    <lineage>
        <taxon>Bacteria</taxon>
        <taxon>Pseudomonadati</taxon>
        <taxon>Pseudomonadota</taxon>
        <taxon>Alphaproteobacteria</taxon>
        <taxon>Acetobacterales</taxon>
        <taxon>Acetobacteraceae</taxon>
        <taxon>Lichenicoccus</taxon>
    </lineage>
</organism>
<feature type="transmembrane region" description="Helical" evidence="10">
    <location>
        <begin position="70"/>
        <end position="89"/>
    </location>
</feature>
<evidence type="ECO:0000259" key="11">
    <source>
        <dbReference type="PROSITE" id="PS50857"/>
    </source>
</evidence>
<evidence type="ECO:0000256" key="6">
    <source>
        <dbReference type="ARBA" id="ARBA00022982"/>
    </source>
</evidence>
<dbReference type="InterPro" id="IPR010514">
    <property type="entry name" value="COX_ARM"/>
</dbReference>
<keyword evidence="5 10" id="KW-0812">Transmembrane</keyword>